<protein>
    <submittedName>
        <fullName evidence="1">Uncharacterized protein</fullName>
    </submittedName>
</protein>
<evidence type="ECO:0000313" key="2">
    <source>
        <dbReference type="Proteomes" id="UP001054945"/>
    </source>
</evidence>
<proteinExistence type="predicted"/>
<reference evidence="1 2" key="1">
    <citation type="submission" date="2021-06" db="EMBL/GenBank/DDBJ databases">
        <title>Caerostris extrusa draft genome.</title>
        <authorList>
            <person name="Kono N."/>
            <person name="Arakawa K."/>
        </authorList>
    </citation>
    <scope>NUCLEOTIDE SEQUENCE [LARGE SCALE GENOMIC DNA]</scope>
</reference>
<organism evidence="1 2">
    <name type="scientific">Caerostris extrusa</name>
    <name type="common">Bark spider</name>
    <name type="synonym">Caerostris bankana</name>
    <dbReference type="NCBI Taxonomy" id="172846"/>
    <lineage>
        <taxon>Eukaryota</taxon>
        <taxon>Metazoa</taxon>
        <taxon>Ecdysozoa</taxon>
        <taxon>Arthropoda</taxon>
        <taxon>Chelicerata</taxon>
        <taxon>Arachnida</taxon>
        <taxon>Araneae</taxon>
        <taxon>Araneomorphae</taxon>
        <taxon>Entelegynae</taxon>
        <taxon>Araneoidea</taxon>
        <taxon>Araneidae</taxon>
        <taxon>Caerostris</taxon>
    </lineage>
</organism>
<dbReference type="Proteomes" id="UP001054945">
    <property type="component" value="Unassembled WGS sequence"/>
</dbReference>
<keyword evidence="2" id="KW-1185">Reference proteome</keyword>
<sequence length="79" mass="8975">MEFVSCLADMEDYRHFEVKLLMLCRSIASFTEMSLRQNISNCTESGVRMCTFESAYANEFPNSSLSASFNPSSHPENPH</sequence>
<dbReference type="AlphaFoldDB" id="A0AAV4WTX5"/>
<dbReference type="EMBL" id="BPLR01016717">
    <property type="protein sequence ID" value="GIY85946.1"/>
    <property type="molecule type" value="Genomic_DNA"/>
</dbReference>
<accession>A0AAV4WTX5</accession>
<evidence type="ECO:0000313" key="1">
    <source>
        <dbReference type="EMBL" id="GIY85946.1"/>
    </source>
</evidence>
<name>A0AAV4WTX5_CAEEX</name>
<comment type="caution">
    <text evidence="1">The sequence shown here is derived from an EMBL/GenBank/DDBJ whole genome shotgun (WGS) entry which is preliminary data.</text>
</comment>
<gene>
    <name evidence="1" type="ORF">CEXT_452251</name>
</gene>